<proteinExistence type="predicted"/>
<reference evidence="1" key="1">
    <citation type="submission" date="2021-03" db="EMBL/GenBank/DDBJ databases">
        <title>Draft genome sequence of rust myrtle Austropuccinia psidii MF-1, a brazilian biotype.</title>
        <authorList>
            <person name="Quecine M.C."/>
            <person name="Pachon D.M.R."/>
            <person name="Bonatelli M.L."/>
            <person name="Correr F.H."/>
            <person name="Franceschini L.M."/>
            <person name="Leite T.F."/>
            <person name="Margarido G.R.A."/>
            <person name="Almeida C.A."/>
            <person name="Ferrarezi J.A."/>
            <person name="Labate C.A."/>
        </authorList>
    </citation>
    <scope>NUCLEOTIDE SEQUENCE</scope>
    <source>
        <strain evidence="1">MF-1</strain>
    </source>
</reference>
<gene>
    <name evidence="1" type="ORF">O181_015795</name>
</gene>
<keyword evidence="2" id="KW-1185">Reference proteome</keyword>
<accession>A0A9Q3GRA3</accession>
<protein>
    <submittedName>
        <fullName evidence="1">Uncharacterized protein</fullName>
    </submittedName>
</protein>
<comment type="caution">
    <text evidence="1">The sequence shown here is derived from an EMBL/GenBank/DDBJ whole genome shotgun (WGS) entry which is preliminary data.</text>
</comment>
<dbReference type="EMBL" id="AVOT02004335">
    <property type="protein sequence ID" value="MBW0476080.1"/>
    <property type="molecule type" value="Genomic_DNA"/>
</dbReference>
<dbReference type="AlphaFoldDB" id="A0A9Q3GRA3"/>
<sequence>MIQVVHKHSIHSSSEVSANYDWCLLINFTPTNCQAATHFQMHPSTGHTEACFTHLVDLLPPVLQPNIPLCGFPLICRCSPACTCKPEAHQHRLSTASYPLKHYTPMISDAAYFYAGIRHCRSYAGNLHTHCGTFGACLPANIHTFPLESQYVSVHRKFCTQQNSCLVACQCTVTEALLNEEGLALSEQTYLWSAQNKYSIDKSNEIREINS</sequence>
<name>A0A9Q3GRA3_9BASI</name>
<evidence type="ECO:0000313" key="2">
    <source>
        <dbReference type="Proteomes" id="UP000765509"/>
    </source>
</evidence>
<dbReference type="Proteomes" id="UP000765509">
    <property type="component" value="Unassembled WGS sequence"/>
</dbReference>
<organism evidence="1 2">
    <name type="scientific">Austropuccinia psidii MF-1</name>
    <dbReference type="NCBI Taxonomy" id="1389203"/>
    <lineage>
        <taxon>Eukaryota</taxon>
        <taxon>Fungi</taxon>
        <taxon>Dikarya</taxon>
        <taxon>Basidiomycota</taxon>
        <taxon>Pucciniomycotina</taxon>
        <taxon>Pucciniomycetes</taxon>
        <taxon>Pucciniales</taxon>
        <taxon>Sphaerophragmiaceae</taxon>
        <taxon>Austropuccinia</taxon>
    </lineage>
</organism>
<evidence type="ECO:0000313" key="1">
    <source>
        <dbReference type="EMBL" id="MBW0476080.1"/>
    </source>
</evidence>